<dbReference type="InterPro" id="IPR051910">
    <property type="entry name" value="ComF/GntX_DNA_util-trans"/>
</dbReference>
<organism evidence="3 4">
    <name type="scientific">Cytobacillus kochii</name>
    <dbReference type="NCBI Taxonomy" id="859143"/>
    <lineage>
        <taxon>Bacteria</taxon>
        <taxon>Bacillati</taxon>
        <taxon>Bacillota</taxon>
        <taxon>Bacilli</taxon>
        <taxon>Bacillales</taxon>
        <taxon>Bacillaceae</taxon>
        <taxon>Cytobacillus</taxon>
    </lineage>
</organism>
<protein>
    <recommendedName>
        <fullName evidence="2">Phosphoribosyltransferase domain-containing protein</fullName>
    </recommendedName>
</protein>
<evidence type="ECO:0000259" key="2">
    <source>
        <dbReference type="Pfam" id="PF00156"/>
    </source>
</evidence>
<keyword evidence="4" id="KW-1185">Reference proteome</keyword>
<comment type="similarity">
    <text evidence="1">Belongs to the ComF/GntX family.</text>
</comment>
<dbReference type="Proteomes" id="UP000215137">
    <property type="component" value="Chromosome"/>
</dbReference>
<dbReference type="AlphaFoldDB" id="A0A248TJ70"/>
<name>A0A248TJ70_9BACI</name>
<dbReference type="PANTHER" id="PTHR47505:SF1">
    <property type="entry name" value="DNA UTILIZATION PROTEIN YHGH"/>
    <property type="match status" value="1"/>
</dbReference>
<dbReference type="RefSeq" id="WP_095371823.1">
    <property type="nucleotide sequence ID" value="NZ_CP022983.1"/>
</dbReference>
<evidence type="ECO:0000313" key="3">
    <source>
        <dbReference type="EMBL" id="ASV68253.1"/>
    </source>
</evidence>
<dbReference type="Gene3D" id="3.40.50.2020">
    <property type="match status" value="1"/>
</dbReference>
<gene>
    <name evidence="3" type="ORF">CKF48_13525</name>
</gene>
<dbReference type="KEGG" id="bko:CKF48_13525"/>
<accession>A0A248TJ70</accession>
<dbReference type="PANTHER" id="PTHR47505">
    <property type="entry name" value="DNA UTILIZATION PROTEIN YHGH"/>
    <property type="match status" value="1"/>
</dbReference>
<feature type="domain" description="Phosphoribosyltransferase" evidence="2">
    <location>
        <begin position="154"/>
        <end position="225"/>
    </location>
</feature>
<dbReference type="CDD" id="cd06223">
    <property type="entry name" value="PRTases_typeI"/>
    <property type="match status" value="1"/>
</dbReference>
<evidence type="ECO:0000313" key="4">
    <source>
        <dbReference type="Proteomes" id="UP000215137"/>
    </source>
</evidence>
<proteinExistence type="inferred from homology"/>
<reference evidence="3 4" key="1">
    <citation type="submission" date="2017-08" db="EMBL/GenBank/DDBJ databases">
        <title>Complete Genome Sequence of Bacillus kochii Oregon-R-modENCODE STRAIN BDGP4, isolated from Drosophila melanogaster gut.</title>
        <authorList>
            <person name="Wan K.H."/>
            <person name="Yu C."/>
            <person name="Park S."/>
            <person name="Hammonds A.S."/>
            <person name="Booth B.W."/>
            <person name="Celniker S.E."/>
        </authorList>
    </citation>
    <scope>NUCLEOTIDE SEQUENCE [LARGE SCALE GENOMIC DNA]</scope>
    <source>
        <strain evidence="3 4">BDGP4</strain>
    </source>
</reference>
<dbReference type="InterPro" id="IPR000836">
    <property type="entry name" value="PRTase_dom"/>
</dbReference>
<dbReference type="EMBL" id="CP022983">
    <property type="protein sequence ID" value="ASV68253.1"/>
    <property type="molecule type" value="Genomic_DNA"/>
</dbReference>
<sequence>MNSCLYCQKEMQLPGGFQALFQKAAQSFWCEDCIAKWTFIKGPTCPTCHRWMETAEICLDCKKWQADPIYSGCLDENISVLAYNSFCQQVLAQYKYRGDYILAVAIADLLKSKLKQISFDLITPIPLSEERRYERGFNQSEALITALGKKPTILLTRMHTEKQSKKTRKERLETPQVFRFTGQQEISGKKVLIVDDIYTTGTTLYHAAKLLKEAGASEVRSLTIARS</sequence>
<dbReference type="Pfam" id="PF00156">
    <property type="entry name" value="Pribosyltran"/>
    <property type="match status" value="1"/>
</dbReference>
<evidence type="ECO:0000256" key="1">
    <source>
        <dbReference type="ARBA" id="ARBA00008007"/>
    </source>
</evidence>
<dbReference type="SUPFAM" id="SSF53271">
    <property type="entry name" value="PRTase-like"/>
    <property type="match status" value="1"/>
</dbReference>
<dbReference type="InterPro" id="IPR029057">
    <property type="entry name" value="PRTase-like"/>
</dbReference>
<dbReference type="OrthoDB" id="9779910at2"/>